<dbReference type="EMBL" id="JAOPJF010000121">
    <property type="protein sequence ID" value="KAK1138971.1"/>
    <property type="molecule type" value="Genomic_DNA"/>
</dbReference>
<protein>
    <submittedName>
        <fullName evidence="1">Lysine requiring protein</fullName>
    </submittedName>
</protein>
<proteinExistence type="predicted"/>
<accession>A0ACC3ANC4</accession>
<comment type="caution">
    <text evidence="1">The sequence shown here is derived from an EMBL/GenBank/DDBJ whole genome shotgun (WGS) entry which is preliminary data.</text>
</comment>
<name>A0ACC3ANC4_9EURO</name>
<evidence type="ECO:0000313" key="1">
    <source>
        <dbReference type="EMBL" id="KAK1138971.1"/>
    </source>
</evidence>
<reference evidence="1 2" key="1">
    <citation type="journal article" date="2023" name="ACS Omega">
        <title>Identification of the Neoaspergillic Acid Biosynthesis Gene Cluster by Establishing an In Vitro CRISPR-Ribonucleoprotein Genetic System in Aspergillus melleus.</title>
        <authorList>
            <person name="Yuan B."/>
            <person name="Grau M.F."/>
            <person name="Murata R.M."/>
            <person name="Torok T."/>
            <person name="Venkateswaran K."/>
            <person name="Stajich J.E."/>
            <person name="Wang C.C.C."/>
        </authorList>
    </citation>
    <scope>NUCLEOTIDE SEQUENCE [LARGE SCALE GENOMIC DNA]</scope>
    <source>
        <strain evidence="1 2">IMV 1140</strain>
    </source>
</reference>
<dbReference type="Proteomes" id="UP001177260">
    <property type="component" value="Unassembled WGS sequence"/>
</dbReference>
<evidence type="ECO:0000313" key="2">
    <source>
        <dbReference type="Proteomes" id="UP001177260"/>
    </source>
</evidence>
<sequence>MDAQTAAANYYIRTMSGLRSALTEFPRKPFSDESILAVALLCKYEIVRGSVKQWSVHLDALEKLVISRGGLTSFDKDTADFLWGLFLYTHNVAKMTNRRPITPIPGAENFTFTKLDIYIGYTEEIIKICARISDLPLLSQDPVALGLEIHMMMKLSNVV</sequence>
<keyword evidence="2" id="KW-1185">Reference proteome</keyword>
<organism evidence="1 2">
    <name type="scientific">Aspergillus melleus</name>
    <dbReference type="NCBI Taxonomy" id="138277"/>
    <lineage>
        <taxon>Eukaryota</taxon>
        <taxon>Fungi</taxon>
        <taxon>Dikarya</taxon>
        <taxon>Ascomycota</taxon>
        <taxon>Pezizomycotina</taxon>
        <taxon>Eurotiomycetes</taxon>
        <taxon>Eurotiomycetidae</taxon>
        <taxon>Eurotiales</taxon>
        <taxon>Aspergillaceae</taxon>
        <taxon>Aspergillus</taxon>
        <taxon>Aspergillus subgen. Circumdati</taxon>
    </lineage>
</organism>
<gene>
    <name evidence="1" type="primary">LYS14</name>
    <name evidence="1" type="ORF">N8T08_001615</name>
</gene>